<gene>
    <name evidence="2" type="ORF">EYF80_031334</name>
</gene>
<evidence type="ECO:0000256" key="1">
    <source>
        <dbReference type="SAM" id="MobiDB-lite"/>
    </source>
</evidence>
<protein>
    <submittedName>
        <fullName evidence="2">Uncharacterized protein</fullName>
    </submittedName>
</protein>
<evidence type="ECO:0000313" key="2">
    <source>
        <dbReference type="EMBL" id="TNN58443.1"/>
    </source>
</evidence>
<dbReference type="Proteomes" id="UP000314294">
    <property type="component" value="Unassembled WGS sequence"/>
</dbReference>
<dbReference type="AlphaFoldDB" id="A0A4Z2H084"/>
<proteinExistence type="predicted"/>
<feature type="compositionally biased region" description="Polar residues" evidence="1">
    <location>
        <begin position="48"/>
        <end position="75"/>
    </location>
</feature>
<keyword evidence="3" id="KW-1185">Reference proteome</keyword>
<feature type="region of interest" description="Disordered" evidence="1">
    <location>
        <begin position="46"/>
        <end position="82"/>
    </location>
</feature>
<sequence length="82" mass="9177">MDTSLQLMKPNKDLRITQRGNGPETAITRAIAVKIVEMPFASLGSHPYDNNNSLYEQRTPDSGCQYRSSTASPLQTDFRDTE</sequence>
<reference evidence="2 3" key="1">
    <citation type="submission" date="2019-03" db="EMBL/GenBank/DDBJ databases">
        <title>First draft genome of Liparis tanakae, snailfish: a comprehensive survey of snailfish specific genes.</title>
        <authorList>
            <person name="Kim W."/>
            <person name="Song I."/>
            <person name="Jeong J.-H."/>
            <person name="Kim D."/>
            <person name="Kim S."/>
            <person name="Ryu S."/>
            <person name="Song J.Y."/>
            <person name="Lee S.K."/>
        </authorList>
    </citation>
    <scope>NUCLEOTIDE SEQUENCE [LARGE SCALE GENOMIC DNA]</scope>
    <source>
        <tissue evidence="2">Muscle</tissue>
    </source>
</reference>
<accession>A0A4Z2H084</accession>
<organism evidence="2 3">
    <name type="scientific">Liparis tanakae</name>
    <name type="common">Tanaka's snailfish</name>
    <dbReference type="NCBI Taxonomy" id="230148"/>
    <lineage>
        <taxon>Eukaryota</taxon>
        <taxon>Metazoa</taxon>
        <taxon>Chordata</taxon>
        <taxon>Craniata</taxon>
        <taxon>Vertebrata</taxon>
        <taxon>Euteleostomi</taxon>
        <taxon>Actinopterygii</taxon>
        <taxon>Neopterygii</taxon>
        <taxon>Teleostei</taxon>
        <taxon>Neoteleostei</taxon>
        <taxon>Acanthomorphata</taxon>
        <taxon>Eupercaria</taxon>
        <taxon>Perciformes</taxon>
        <taxon>Cottioidei</taxon>
        <taxon>Cottales</taxon>
        <taxon>Liparidae</taxon>
        <taxon>Liparis</taxon>
    </lineage>
</organism>
<evidence type="ECO:0000313" key="3">
    <source>
        <dbReference type="Proteomes" id="UP000314294"/>
    </source>
</evidence>
<dbReference type="EMBL" id="SRLO01000378">
    <property type="protein sequence ID" value="TNN58443.1"/>
    <property type="molecule type" value="Genomic_DNA"/>
</dbReference>
<name>A0A4Z2H084_9TELE</name>
<comment type="caution">
    <text evidence="2">The sequence shown here is derived from an EMBL/GenBank/DDBJ whole genome shotgun (WGS) entry which is preliminary data.</text>
</comment>